<sequence length="437" mass="48827">MAKSIIQLVDELPEDNITVKVLRAIDFVVPGEWNNLVGFDATIAHFTGETDPKTIQRIRDRAAALYLDPAKGYQGAVGLYQAIDKADVAMGTAALANKVGEKLSFLSFISNITPKADTTQTIDLLLKIAVEVIAFCKLNGIPKPNPQLFANSLAENYHNAGLMRMIALVCIDAMLPLGPNFLTKIHVVIQGLNPGNIAGNPVFSGIQDQIPGETTGDRIGFVNQCFNAVEGWMNQLVAQTGITPESIFNHLGNFIQMADDNLDFVAAFLDQTTNYYEHTGIQTVAQRLILEAYESLQAEGDALPDADGDDRDRDSDGEGEFSVGDTVEVWDKKEEDWYEATIRKVKVKKDKNRYYVRYVGYGSSEDEWVKEKHVRAGNFEEADDNGYAVGQKVKVWDDDDEEWYTARIQKIDGDQYRVHYLDEDDFDDEWVDLDEIC</sequence>
<accession>A0ABT7BHF6</accession>
<dbReference type="Pfam" id="PF11717">
    <property type="entry name" value="Tudor-knot"/>
    <property type="match status" value="1"/>
</dbReference>
<evidence type="ECO:0000256" key="1">
    <source>
        <dbReference type="SAM" id="MobiDB-lite"/>
    </source>
</evidence>
<dbReference type="InterPro" id="IPR002999">
    <property type="entry name" value="Tudor"/>
</dbReference>
<evidence type="ECO:0000259" key="2">
    <source>
        <dbReference type="PROSITE" id="PS50304"/>
    </source>
</evidence>
<name>A0ABT7BHF6_9CYAN</name>
<dbReference type="SUPFAM" id="SSF54160">
    <property type="entry name" value="Chromo domain-like"/>
    <property type="match status" value="2"/>
</dbReference>
<feature type="domain" description="Tudor" evidence="2">
    <location>
        <begin position="320"/>
        <end position="382"/>
    </location>
</feature>
<dbReference type="InterPro" id="IPR016197">
    <property type="entry name" value="Chromo-like_dom_sf"/>
</dbReference>
<organism evidence="3 4">
    <name type="scientific">Roseofilum halophilum BLCC-M91</name>
    <dbReference type="NCBI Taxonomy" id="3022259"/>
    <lineage>
        <taxon>Bacteria</taxon>
        <taxon>Bacillati</taxon>
        <taxon>Cyanobacteriota</taxon>
        <taxon>Cyanophyceae</taxon>
        <taxon>Desertifilales</taxon>
        <taxon>Desertifilaceae</taxon>
        <taxon>Roseofilum</taxon>
        <taxon>Roseofilum halophilum</taxon>
    </lineage>
</organism>
<dbReference type="EMBL" id="JAQPOK010000059">
    <property type="protein sequence ID" value="MDJ1178600.1"/>
    <property type="molecule type" value="Genomic_DNA"/>
</dbReference>
<reference evidence="3 4" key="1">
    <citation type="submission" date="2023-01" db="EMBL/GenBank/DDBJ databases">
        <title>Novel diversity within Roseofilum (Cyanobacteria; Desertifilaceae) from marine benthic mats with descriptions of four novel species.</title>
        <authorList>
            <person name="Wang Y."/>
            <person name="Berthold D.E."/>
            <person name="Hu J."/>
            <person name="Lefler F.W."/>
            <person name="Laughinghouse H.D. IV."/>
        </authorList>
    </citation>
    <scope>NUCLEOTIDE SEQUENCE [LARGE SCALE GENOMIC DNA]</scope>
    <source>
        <strain evidence="3 4">BLCC-M91</strain>
    </source>
</reference>
<dbReference type="Proteomes" id="UP001231370">
    <property type="component" value="Unassembled WGS sequence"/>
</dbReference>
<dbReference type="RefSeq" id="WP_283761911.1">
    <property type="nucleotide sequence ID" value="NZ_JAQPOK010000059.1"/>
</dbReference>
<dbReference type="Gene3D" id="2.30.30.140">
    <property type="match status" value="2"/>
</dbReference>
<dbReference type="PROSITE" id="PS50304">
    <property type="entry name" value="TUDOR"/>
    <property type="match status" value="1"/>
</dbReference>
<dbReference type="SMART" id="SM00333">
    <property type="entry name" value="TUDOR"/>
    <property type="match status" value="2"/>
</dbReference>
<proteinExistence type="predicted"/>
<dbReference type="InterPro" id="IPR025995">
    <property type="entry name" value="Tudor-knot"/>
</dbReference>
<comment type="caution">
    <text evidence="3">The sequence shown here is derived from an EMBL/GenBank/DDBJ whole genome shotgun (WGS) entry which is preliminary data.</text>
</comment>
<feature type="region of interest" description="Disordered" evidence="1">
    <location>
        <begin position="301"/>
        <end position="324"/>
    </location>
</feature>
<evidence type="ECO:0000313" key="4">
    <source>
        <dbReference type="Proteomes" id="UP001231370"/>
    </source>
</evidence>
<evidence type="ECO:0000313" key="3">
    <source>
        <dbReference type="EMBL" id="MDJ1178600.1"/>
    </source>
</evidence>
<protein>
    <submittedName>
        <fullName evidence="3">Agenet domain-containing protein</fullName>
    </submittedName>
</protein>
<keyword evidence="4" id="KW-1185">Reference proteome</keyword>
<gene>
    <name evidence="3" type="ORF">PJF56_06975</name>
</gene>